<gene>
    <name evidence="6" type="primary">LOC105041369</name>
</gene>
<organism evidence="5 6">
    <name type="scientific">Elaeis guineensis var. tenera</name>
    <name type="common">Oil palm</name>
    <dbReference type="NCBI Taxonomy" id="51953"/>
    <lineage>
        <taxon>Eukaryota</taxon>
        <taxon>Viridiplantae</taxon>
        <taxon>Streptophyta</taxon>
        <taxon>Embryophyta</taxon>
        <taxon>Tracheophyta</taxon>
        <taxon>Spermatophyta</taxon>
        <taxon>Magnoliopsida</taxon>
        <taxon>Liliopsida</taxon>
        <taxon>Arecaceae</taxon>
        <taxon>Arecoideae</taxon>
        <taxon>Cocoseae</taxon>
        <taxon>Elaeidinae</taxon>
        <taxon>Elaeis</taxon>
    </lineage>
</organism>
<evidence type="ECO:0000256" key="2">
    <source>
        <dbReference type="ARBA" id="ARBA00023054"/>
    </source>
</evidence>
<dbReference type="InParanoid" id="A0A6I9QWZ4"/>
<name>A0A6I9QWZ4_ELAGV</name>
<comment type="similarity">
    <text evidence="1">Belongs to the WEB family.</text>
</comment>
<feature type="coiled-coil region" evidence="3">
    <location>
        <begin position="646"/>
        <end position="774"/>
    </location>
</feature>
<feature type="coiled-coil region" evidence="3">
    <location>
        <begin position="566"/>
        <end position="593"/>
    </location>
</feature>
<dbReference type="KEGG" id="egu:105041369"/>
<feature type="coiled-coil region" evidence="3">
    <location>
        <begin position="375"/>
        <end position="444"/>
    </location>
</feature>
<feature type="compositionally biased region" description="Basic and acidic residues" evidence="4">
    <location>
        <begin position="173"/>
        <end position="193"/>
    </location>
</feature>
<dbReference type="Proteomes" id="UP000504607">
    <property type="component" value="Chromosome 3"/>
</dbReference>
<keyword evidence="2 3" id="KW-0175">Coiled coil</keyword>
<dbReference type="GO" id="GO:0005829">
    <property type="term" value="C:cytosol"/>
    <property type="evidence" value="ECO:0007669"/>
    <property type="project" value="TreeGrafter"/>
</dbReference>
<protein>
    <submittedName>
        <fullName evidence="6">Protein WEAK CHLOROPLAST MOVEMENT UNDER BLUE LIGHT 1</fullName>
    </submittedName>
</protein>
<accession>A0A6I9QWZ4</accession>
<dbReference type="GeneID" id="105041369"/>
<feature type="coiled-coil region" evidence="3">
    <location>
        <begin position="471"/>
        <end position="533"/>
    </location>
</feature>
<feature type="region of interest" description="Disordered" evidence="4">
    <location>
        <begin position="1"/>
        <end position="26"/>
    </location>
</feature>
<dbReference type="Pfam" id="PF05701">
    <property type="entry name" value="WEMBL"/>
    <property type="match status" value="1"/>
</dbReference>
<dbReference type="GO" id="GO:0009903">
    <property type="term" value="P:chloroplast avoidance movement"/>
    <property type="evidence" value="ECO:0007669"/>
    <property type="project" value="TreeGrafter"/>
</dbReference>
<evidence type="ECO:0000313" key="5">
    <source>
        <dbReference type="Proteomes" id="UP000504607"/>
    </source>
</evidence>
<evidence type="ECO:0000313" key="6">
    <source>
        <dbReference type="RefSeq" id="XP_010916619.1"/>
    </source>
</evidence>
<feature type="compositionally biased region" description="Polar residues" evidence="4">
    <location>
        <begin position="117"/>
        <end position="148"/>
    </location>
</feature>
<dbReference type="PANTHER" id="PTHR32054:SF31">
    <property type="entry name" value="PROTEIN WEAK CHLOROPLAST MOVEMENT UNDER BLUE LIGHT 1"/>
    <property type="match status" value="1"/>
</dbReference>
<sequence>MGPRPLHVTRRSSSISPLPVSAPKSPCDPSFSRWDRALLDASALKEIRSVLKSRTCQFWMEEMRSSEENHAGESFLTTSLPSPECLPTSLQSLASRVIDEKTDTDHQQRMMVRDPETSVQQDVPNCLSSDHNTSNSLEKSNASGVTSSNGVALSSEVLSDPVSHSLDILGELKDMPHQLEDRTSDRVTDDQISHDSSSTVEIRKTEEMLHGVQISYDSTDTVEIKNTQEIPHNVQISCDSKTPHDVQISDNSTVTVEIKKEEEVPHDIQISHDSAANVEIKSTEETVHDVQVKNDPIPSVEMEMTNDGPHLLHDKLDHHVEVGSTHNKIQESTNSSQHVKHEYANRGLVDTAAPFESVKEAVTKFGGIVDWKAHKAQTLERRKHVQLELEKVQEEIPEYKKQSQAAEEAKALVLKELENTKRLVEELKLNLEKAHTEEAQARQDSELAQLRVKEMEQGIADEASVAAKTQLEVAKARHEAAVAELKFVKEELKTLQEEYVILIDERDMSIKKAEEAVSASREIEKTVEELTLELIATKESLDFAHTAHLEAEEHRIGAALAREQDCLTWEKELKQAEDEVQQLNEQLLLAKDLKSKQDTASTLLLNLKAELAAYVQAKLNQESEGTEEEKLTDDAEEAKNIGRSIKEALASTRKELEDVKANIEKAKDEVNCLRVAASSLKLELDKEKAALTNLQQREGMASIAVSSLEAELNRTKQEIEMIRRKEKEAREKMVELPKLLQQAAQEADHAKSVAQSAREEHRKVKEEAEQAKAGASTTEIRLNAALKEIEAAKASERLALAAVKALQESEQAAGVRGDDSPSGVTVSLDEYFGLSKRAHEAEELAHERVTAAIAQIDAAKESESMNLGKMEQAFREMDERKEALSVAIEKAEKAKEGKLGVEQELRKWRAEHEQRRRASDAAKVAVNPSKSPPRGFEHSEPKSFSKEEADVLVHPMPNPKLYMSDESPDDAVPGSKSRRKKKSLLPRIVMFLARKKAQ</sequence>
<dbReference type="FunCoup" id="A0A6I9QWZ4">
    <property type="interactions" value="97"/>
</dbReference>
<evidence type="ECO:0000256" key="4">
    <source>
        <dbReference type="SAM" id="MobiDB-lite"/>
    </source>
</evidence>
<dbReference type="AlphaFoldDB" id="A0A6I9QWZ4"/>
<evidence type="ECO:0000256" key="3">
    <source>
        <dbReference type="SAM" id="Coils"/>
    </source>
</evidence>
<dbReference type="OrthoDB" id="1931671at2759"/>
<feature type="region of interest" description="Disordered" evidence="4">
    <location>
        <begin position="173"/>
        <end position="198"/>
    </location>
</feature>
<dbReference type="InterPro" id="IPR008545">
    <property type="entry name" value="Web"/>
</dbReference>
<feature type="compositionally biased region" description="Basic and acidic residues" evidence="4">
    <location>
        <begin position="909"/>
        <end position="920"/>
    </location>
</feature>
<dbReference type="PANTHER" id="PTHR32054">
    <property type="entry name" value="HEAVY CHAIN, PUTATIVE, EXPRESSED-RELATED-RELATED"/>
    <property type="match status" value="1"/>
</dbReference>
<proteinExistence type="inferred from homology"/>
<keyword evidence="5" id="KW-1185">Reference proteome</keyword>
<reference evidence="6" key="1">
    <citation type="submission" date="2025-08" db="UniProtKB">
        <authorList>
            <consortium name="RefSeq"/>
        </authorList>
    </citation>
    <scope>IDENTIFICATION</scope>
</reference>
<dbReference type="RefSeq" id="XP_010916619.1">
    <property type="nucleotide sequence ID" value="XM_010918317.3"/>
</dbReference>
<evidence type="ECO:0000256" key="1">
    <source>
        <dbReference type="ARBA" id="ARBA00005485"/>
    </source>
</evidence>
<feature type="compositionally biased region" description="Basic and acidic residues" evidence="4">
    <location>
        <begin position="935"/>
        <end position="951"/>
    </location>
</feature>
<feature type="region of interest" description="Disordered" evidence="4">
    <location>
        <begin position="112"/>
        <end position="148"/>
    </location>
</feature>
<feature type="region of interest" description="Disordered" evidence="4">
    <location>
        <begin position="909"/>
        <end position="986"/>
    </location>
</feature>
<dbReference type="GO" id="GO:0009904">
    <property type="term" value="P:chloroplast accumulation movement"/>
    <property type="evidence" value="ECO:0007669"/>
    <property type="project" value="TreeGrafter"/>
</dbReference>